<organism evidence="10">
    <name type="scientific">Ananas comosus var. bracteatus</name>
    <name type="common">red pineapple</name>
    <dbReference type="NCBI Taxonomy" id="296719"/>
    <lineage>
        <taxon>Eukaryota</taxon>
        <taxon>Viridiplantae</taxon>
        <taxon>Streptophyta</taxon>
        <taxon>Embryophyta</taxon>
        <taxon>Tracheophyta</taxon>
        <taxon>Spermatophyta</taxon>
        <taxon>Magnoliopsida</taxon>
        <taxon>Liliopsida</taxon>
        <taxon>Poales</taxon>
        <taxon>Bromeliaceae</taxon>
        <taxon>Bromelioideae</taxon>
        <taxon>Ananas</taxon>
    </lineage>
</organism>
<sequence>MANLKPSNAYIFLLCLLLAGEALLSEARHLTEEKHENEECGTECSTKGISSSGSIPRGIHSQKVDERHKPMVPTDDTRPTAPGHSPGIGHTVEIERRQPMVTTDGNRPTSHGHSPGIGHTVETKVVGKTP</sequence>
<evidence type="ECO:0000256" key="3">
    <source>
        <dbReference type="ARBA" id="ARBA00022523"/>
    </source>
</evidence>
<keyword evidence="6 9" id="KW-0732">Signal</keyword>
<feature type="chain" id="PRO_5028413082" evidence="9">
    <location>
        <begin position="28"/>
        <end position="130"/>
    </location>
</feature>
<evidence type="ECO:0000256" key="2">
    <source>
        <dbReference type="ARBA" id="ARBA00008963"/>
    </source>
</evidence>
<dbReference type="AlphaFoldDB" id="A0A6V7P5Y2"/>
<accession>A0A6V7P5Y2</accession>
<dbReference type="GO" id="GO:0048046">
    <property type="term" value="C:apoplast"/>
    <property type="evidence" value="ECO:0007669"/>
    <property type="project" value="UniProtKB-SubCell"/>
</dbReference>
<keyword evidence="4" id="KW-0964">Secreted</keyword>
<keyword evidence="5" id="KW-0372">Hormone</keyword>
<keyword evidence="7" id="KW-0379">Hydroxylation</keyword>
<feature type="signal peptide" evidence="9">
    <location>
        <begin position="1"/>
        <end position="27"/>
    </location>
</feature>
<reference evidence="10" key="1">
    <citation type="submission" date="2020-07" db="EMBL/GenBank/DDBJ databases">
        <authorList>
            <person name="Lin J."/>
        </authorList>
    </citation>
    <scope>NUCLEOTIDE SEQUENCE</scope>
</reference>
<evidence type="ECO:0000256" key="5">
    <source>
        <dbReference type="ARBA" id="ARBA00022702"/>
    </source>
</evidence>
<dbReference type="GO" id="GO:0006995">
    <property type="term" value="P:cellular response to nitrogen starvation"/>
    <property type="evidence" value="ECO:0007669"/>
    <property type="project" value="UniProtKB-ARBA"/>
</dbReference>
<evidence type="ECO:0000256" key="8">
    <source>
        <dbReference type="SAM" id="MobiDB-lite"/>
    </source>
</evidence>
<dbReference type="GO" id="GO:1902025">
    <property type="term" value="P:nitrate import"/>
    <property type="evidence" value="ECO:0007669"/>
    <property type="project" value="TreeGrafter"/>
</dbReference>
<dbReference type="PANTHER" id="PTHR33348">
    <property type="entry name" value="PRECURSOR OF CEP5"/>
    <property type="match status" value="1"/>
</dbReference>
<dbReference type="GO" id="GO:2000280">
    <property type="term" value="P:regulation of root development"/>
    <property type="evidence" value="ECO:0007669"/>
    <property type="project" value="TreeGrafter"/>
</dbReference>
<evidence type="ECO:0000256" key="7">
    <source>
        <dbReference type="ARBA" id="ARBA00023278"/>
    </source>
</evidence>
<evidence type="ECO:0000256" key="1">
    <source>
        <dbReference type="ARBA" id="ARBA00004271"/>
    </source>
</evidence>
<evidence type="ECO:0000313" key="10">
    <source>
        <dbReference type="EMBL" id="CAD1826257.1"/>
    </source>
</evidence>
<feature type="compositionally biased region" description="Polar residues" evidence="8">
    <location>
        <begin position="100"/>
        <end position="112"/>
    </location>
</feature>
<comment type="similarity">
    <text evidence="2">Belongs to the C-terminally encoded plant signaling peptide (CEP) family.</text>
</comment>
<dbReference type="GO" id="GO:0048364">
    <property type="term" value="P:root development"/>
    <property type="evidence" value="ECO:0007669"/>
    <property type="project" value="InterPro"/>
</dbReference>
<dbReference type="GO" id="GO:0005179">
    <property type="term" value="F:hormone activity"/>
    <property type="evidence" value="ECO:0007669"/>
    <property type="project" value="UniProtKB-KW"/>
</dbReference>
<gene>
    <name evidence="10" type="ORF">CB5_LOCUS9468</name>
</gene>
<evidence type="ECO:0000256" key="6">
    <source>
        <dbReference type="ARBA" id="ARBA00022729"/>
    </source>
</evidence>
<dbReference type="InterPro" id="IPR033250">
    <property type="entry name" value="CEP"/>
</dbReference>
<protein>
    <submittedName>
        <fullName evidence="10">Uncharacterized protein</fullName>
    </submittedName>
</protein>
<dbReference type="EMBL" id="LR862145">
    <property type="protein sequence ID" value="CAD1826257.1"/>
    <property type="molecule type" value="Genomic_DNA"/>
</dbReference>
<feature type="region of interest" description="Disordered" evidence="8">
    <location>
        <begin position="32"/>
        <end position="130"/>
    </location>
</feature>
<keyword evidence="3" id="KW-0052">Apoplast</keyword>
<evidence type="ECO:0000256" key="4">
    <source>
        <dbReference type="ARBA" id="ARBA00022525"/>
    </source>
</evidence>
<name>A0A6V7P5Y2_ANACO</name>
<dbReference type="PANTHER" id="PTHR33348:SF3">
    <property type="entry name" value="PRECURSOR OF CEP1"/>
    <property type="match status" value="1"/>
</dbReference>
<evidence type="ECO:0000256" key="9">
    <source>
        <dbReference type="SAM" id="SignalP"/>
    </source>
</evidence>
<dbReference type="GO" id="GO:1901371">
    <property type="term" value="P:regulation of leaf morphogenesis"/>
    <property type="evidence" value="ECO:0007669"/>
    <property type="project" value="TreeGrafter"/>
</dbReference>
<proteinExistence type="inferred from homology"/>
<feature type="compositionally biased region" description="Low complexity" evidence="8">
    <location>
        <begin position="48"/>
        <end position="61"/>
    </location>
</feature>
<comment type="subcellular location">
    <subcellularLocation>
        <location evidence="1">Secreted</location>
        <location evidence="1">Extracellular space</location>
        <location evidence="1">Apoplast</location>
    </subcellularLocation>
</comment>